<proteinExistence type="predicted"/>
<dbReference type="OrthoDB" id="9801055at2"/>
<evidence type="ECO:0000313" key="2">
    <source>
        <dbReference type="EMBL" id="EHO62430.1"/>
    </source>
</evidence>
<dbReference type="RefSeq" id="WP_008860049.1">
    <property type="nucleotide sequence ID" value="NZ_JH591188.1"/>
</dbReference>
<keyword evidence="3" id="KW-1185">Reference proteome</keyword>
<dbReference type="PANTHER" id="PTHR21198">
    <property type="entry name" value="GLUTAMATE RACEMASE"/>
    <property type="match status" value="1"/>
</dbReference>
<accession>H1D1R7</accession>
<dbReference type="GO" id="GO:0009252">
    <property type="term" value="P:peptidoglycan biosynthetic process"/>
    <property type="evidence" value="ECO:0007669"/>
    <property type="project" value="TreeGrafter"/>
</dbReference>
<evidence type="ECO:0000256" key="1">
    <source>
        <dbReference type="ARBA" id="ARBA00023235"/>
    </source>
</evidence>
<dbReference type="InterPro" id="IPR001920">
    <property type="entry name" value="Asp/Glu_race"/>
</dbReference>
<organism evidence="2 3">
    <name type="scientific">Dialister succinatiphilus YIT 11850</name>
    <dbReference type="NCBI Taxonomy" id="742743"/>
    <lineage>
        <taxon>Bacteria</taxon>
        <taxon>Bacillati</taxon>
        <taxon>Bacillota</taxon>
        <taxon>Negativicutes</taxon>
        <taxon>Veillonellales</taxon>
        <taxon>Veillonellaceae</taxon>
        <taxon>Dialister</taxon>
    </lineage>
</organism>
<gene>
    <name evidence="2" type="ORF">HMPREF9453_01555</name>
</gene>
<dbReference type="EMBL" id="ADLT01000052">
    <property type="protein sequence ID" value="EHO62430.1"/>
    <property type="molecule type" value="Genomic_DNA"/>
</dbReference>
<dbReference type="SUPFAM" id="SSF53681">
    <property type="entry name" value="Aspartate/glutamate racemase"/>
    <property type="match status" value="2"/>
</dbReference>
<dbReference type="GO" id="GO:0047661">
    <property type="term" value="F:amino-acid racemase activity"/>
    <property type="evidence" value="ECO:0007669"/>
    <property type="project" value="TreeGrafter"/>
</dbReference>
<reference evidence="2 3" key="1">
    <citation type="submission" date="2011-11" db="EMBL/GenBank/DDBJ databases">
        <title>The Genome Sequence of Dialister succinatiphilus YIT 11850.</title>
        <authorList>
            <consortium name="The Broad Institute Genome Sequencing Platform"/>
            <person name="Earl A."/>
            <person name="Ward D."/>
            <person name="Feldgarden M."/>
            <person name="Gevers D."/>
            <person name="Morotomi M."/>
            <person name="Young S.K."/>
            <person name="Zeng Q."/>
            <person name="Gargeya S."/>
            <person name="Fitzgerald M."/>
            <person name="Haas B."/>
            <person name="Abouelleil A."/>
            <person name="Alvarado L."/>
            <person name="Arachchi H.M."/>
            <person name="Berlin A."/>
            <person name="Brown A."/>
            <person name="Chapman S.B."/>
            <person name="Dunbar C."/>
            <person name="Gearin G."/>
            <person name="Goldberg J."/>
            <person name="Griggs A."/>
            <person name="Gujja S."/>
            <person name="Heiman D."/>
            <person name="Howarth C."/>
            <person name="Lui A."/>
            <person name="MacDonald P.J.P."/>
            <person name="Montmayeur A."/>
            <person name="Murphy C."/>
            <person name="Neiman D."/>
            <person name="Pearson M."/>
            <person name="Priest M."/>
            <person name="Roberts A."/>
            <person name="Saif S."/>
            <person name="Shea T."/>
            <person name="Sisk P."/>
            <person name="Stolte C."/>
            <person name="Sykes S."/>
            <person name="Wortman J."/>
            <person name="Nusbaum C."/>
            <person name="Birren B."/>
        </authorList>
    </citation>
    <scope>NUCLEOTIDE SEQUENCE [LARGE SCALE GENOMIC DNA]</scope>
    <source>
        <strain evidence="2 3">YIT 11850</strain>
    </source>
</reference>
<evidence type="ECO:0000313" key="3">
    <source>
        <dbReference type="Proteomes" id="UP000003277"/>
    </source>
</evidence>
<comment type="caution">
    <text evidence="2">The sequence shown here is derived from an EMBL/GenBank/DDBJ whole genome shotgun (WGS) entry which is preliminary data.</text>
</comment>
<sequence length="254" mass="28117">MDNRPIGIMDSGVGGLTVARVLHEKYPKESIIFLGDSLRNPYGERTRDEIARFAGEIKDFLIKKNVKMIIIACNTISFNVYPSFLEGPVPVVKMSLDITLPEGTKKAGIFATPASIRTHAHKKYVEKKFPEVEWVEVPCDGVAAAIEQGKDENFISALVQKAAKEYHALGIDAGYWACTHYPLAPSAFARVFPKVPFIDPALPTVEAGMAILQREDRLAEGKDRDEFYFTDGLAHAEPLVKRLFGPAAVEKQIL</sequence>
<dbReference type="AlphaFoldDB" id="H1D1R7"/>
<dbReference type="Proteomes" id="UP000003277">
    <property type="component" value="Unassembled WGS sequence"/>
</dbReference>
<name>H1D1R7_9FIRM</name>
<dbReference type="PANTHER" id="PTHR21198:SF3">
    <property type="entry name" value="GLUTAMATE RACEMASE"/>
    <property type="match status" value="1"/>
</dbReference>
<keyword evidence="1" id="KW-0413">Isomerase</keyword>
<dbReference type="Gene3D" id="3.40.50.1860">
    <property type="match status" value="2"/>
</dbReference>
<dbReference type="eggNOG" id="COG0796">
    <property type="taxonomic scope" value="Bacteria"/>
</dbReference>
<dbReference type="HOGENOM" id="CLU_052344_0_2_9"/>
<dbReference type="STRING" id="742743.HMPREF9453_01555"/>
<protein>
    <submittedName>
        <fullName evidence="2">Glutamate racemase</fullName>
    </submittedName>
</protein>
<dbReference type="PATRIC" id="fig|742743.3.peg.1586"/>